<evidence type="ECO:0000259" key="1">
    <source>
        <dbReference type="Pfam" id="PF06983"/>
    </source>
</evidence>
<comment type="caution">
    <text evidence="2">The sequence shown here is derived from an EMBL/GenBank/DDBJ whole genome shotgun (WGS) entry which is preliminary data.</text>
</comment>
<accession>A0A1M3L3V1</accession>
<sequence>MEKIVTHLWFDDTAEEAMAFYTSIFKNSRIVSVFKGKAPMPDGSIGELVYGIFELEGRTFFALNGGPMFKFTPAISLYVNCDTQEEIDELWNKLLAGGGKPMDCGWLEDKFGLAWQIVPSVLERLTDLSDPDRSMRVMQSLMGMTKIDLVALERAYDGK</sequence>
<gene>
    <name evidence="2" type="ORF">BGO89_08060</name>
</gene>
<dbReference type="AlphaFoldDB" id="A0A1M3L3V1"/>
<organism evidence="2 3">
    <name type="scientific">Candidatus Kapaibacterium thiocyanatum</name>
    <dbReference type="NCBI Taxonomy" id="1895771"/>
    <lineage>
        <taxon>Bacteria</taxon>
        <taxon>Pseudomonadati</taxon>
        <taxon>Candidatus Kapaibacteriota</taxon>
        <taxon>Candidatus Kapaibacteriia</taxon>
        <taxon>Candidatus Kapaibacteriales</taxon>
        <taxon>Candidatus Kapaibacteriaceae</taxon>
        <taxon>Candidatus Kapaibacterium</taxon>
    </lineage>
</organism>
<proteinExistence type="predicted"/>
<dbReference type="Gene3D" id="3.10.180.10">
    <property type="entry name" value="2,3-Dihydroxybiphenyl 1,2-Dioxygenase, domain 1"/>
    <property type="match status" value="1"/>
</dbReference>
<dbReference type="InterPro" id="IPR009725">
    <property type="entry name" value="3_dmu_93_MTrfase"/>
</dbReference>
<dbReference type="CDD" id="cd06588">
    <property type="entry name" value="PhnB_like"/>
    <property type="match status" value="1"/>
</dbReference>
<reference evidence="2 3" key="1">
    <citation type="submission" date="2016-09" db="EMBL/GenBank/DDBJ databases">
        <title>Genome-resolved meta-omics ties microbial dynamics to process performance in biotechnology for thiocyanate degradation.</title>
        <authorList>
            <person name="Kantor R.S."/>
            <person name="Huddy R.J."/>
            <person name="Iyer R."/>
            <person name="Thomas B.C."/>
            <person name="Brown C.T."/>
            <person name="Anantharaman K."/>
            <person name="Tringe S."/>
            <person name="Hettich R.L."/>
            <person name="Harrison S.T."/>
            <person name="Banfield J.F."/>
        </authorList>
    </citation>
    <scope>NUCLEOTIDE SEQUENCE [LARGE SCALE GENOMIC DNA]</scope>
    <source>
        <strain evidence="2">59-99</strain>
    </source>
</reference>
<dbReference type="EMBL" id="MKVH01000008">
    <property type="protein sequence ID" value="OJX60038.1"/>
    <property type="molecule type" value="Genomic_DNA"/>
</dbReference>
<dbReference type="InterPro" id="IPR028973">
    <property type="entry name" value="PhnB-like"/>
</dbReference>
<dbReference type="Pfam" id="PF06983">
    <property type="entry name" value="3-dmu-9_3-mt"/>
    <property type="match status" value="1"/>
</dbReference>
<dbReference type="InterPro" id="IPR029068">
    <property type="entry name" value="Glyas_Bleomycin-R_OHBP_Dase"/>
</dbReference>
<name>A0A1M3L3V1_9BACT</name>
<dbReference type="PANTHER" id="PTHR33990">
    <property type="entry name" value="PROTEIN YJDN-RELATED"/>
    <property type="match status" value="1"/>
</dbReference>
<evidence type="ECO:0000313" key="3">
    <source>
        <dbReference type="Proteomes" id="UP000184233"/>
    </source>
</evidence>
<dbReference type="PIRSF" id="PIRSF021700">
    <property type="entry name" value="3_dmu_93_MTrfase"/>
    <property type="match status" value="1"/>
</dbReference>
<dbReference type="PANTHER" id="PTHR33990:SF2">
    <property type="entry name" value="PHNB-LIKE DOMAIN-CONTAINING PROTEIN"/>
    <property type="match status" value="1"/>
</dbReference>
<dbReference type="SUPFAM" id="SSF54593">
    <property type="entry name" value="Glyoxalase/Bleomycin resistance protein/Dihydroxybiphenyl dioxygenase"/>
    <property type="match status" value="1"/>
</dbReference>
<dbReference type="STRING" id="1895771.BGO89_08060"/>
<dbReference type="Proteomes" id="UP000184233">
    <property type="component" value="Unassembled WGS sequence"/>
</dbReference>
<evidence type="ECO:0000313" key="2">
    <source>
        <dbReference type="EMBL" id="OJX60038.1"/>
    </source>
</evidence>
<feature type="domain" description="PhnB-like" evidence="1">
    <location>
        <begin position="2"/>
        <end position="118"/>
    </location>
</feature>
<protein>
    <recommendedName>
        <fullName evidence="1">PhnB-like domain-containing protein</fullName>
    </recommendedName>
</protein>